<proteinExistence type="predicted"/>
<evidence type="ECO:0000313" key="16">
    <source>
        <dbReference type="Proteomes" id="UP000198984"/>
    </source>
</evidence>
<dbReference type="GO" id="GO:0005524">
    <property type="term" value="F:ATP binding"/>
    <property type="evidence" value="ECO:0007669"/>
    <property type="project" value="UniProtKB-KW"/>
</dbReference>
<dbReference type="Pfam" id="PF02518">
    <property type="entry name" value="HATPase_c"/>
    <property type="match status" value="2"/>
</dbReference>
<evidence type="ECO:0000313" key="15">
    <source>
        <dbReference type="EMBL" id="SEL60549.1"/>
    </source>
</evidence>
<dbReference type="SUPFAM" id="SSF47384">
    <property type="entry name" value="Homodimeric domain of signal transducing histidine kinase"/>
    <property type="match status" value="2"/>
</dbReference>
<dbReference type="SUPFAM" id="SSF52172">
    <property type="entry name" value="CheY-like"/>
    <property type="match status" value="1"/>
</dbReference>
<keyword evidence="10" id="KW-0175">Coiled coil</keyword>
<feature type="coiled-coil region" evidence="10">
    <location>
        <begin position="1092"/>
        <end position="1119"/>
    </location>
</feature>
<comment type="catalytic activity">
    <reaction evidence="1">
        <text>ATP + protein L-histidine = ADP + protein N-phospho-L-histidine.</text>
        <dbReference type="EC" id="2.7.13.3"/>
    </reaction>
</comment>
<dbReference type="PANTHER" id="PTHR43547">
    <property type="entry name" value="TWO-COMPONENT HISTIDINE KINASE"/>
    <property type="match status" value="1"/>
</dbReference>
<feature type="domain" description="Response regulatory" evidence="12">
    <location>
        <begin position="621"/>
        <end position="736"/>
    </location>
</feature>
<dbReference type="PROSITE" id="PS50109">
    <property type="entry name" value="HIS_KIN"/>
    <property type="match status" value="2"/>
</dbReference>
<keyword evidence="8" id="KW-0902">Two-component regulatory system</keyword>
<dbReference type="FunFam" id="3.30.450.20:FF:000099">
    <property type="entry name" value="Sensory box sensor histidine kinase"/>
    <property type="match status" value="1"/>
</dbReference>
<evidence type="ECO:0000259" key="12">
    <source>
        <dbReference type="PROSITE" id="PS50110"/>
    </source>
</evidence>
<dbReference type="CDD" id="cd00082">
    <property type="entry name" value="HisKA"/>
    <property type="match status" value="2"/>
</dbReference>
<dbReference type="InterPro" id="IPR000014">
    <property type="entry name" value="PAS"/>
</dbReference>
<evidence type="ECO:0000256" key="7">
    <source>
        <dbReference type="ARBA" id="ARBA00022840"/>
    </source>
</evidence>
<evidence type="ECO:0000256" key="1">
    <source>
        <dbReference type="ARBA" id="ARBA00000085"/>
    </source>
</evidence>
<dbReference type="OrthoDB" id="9766459at2"/>
<dbReference type="Pfam" id="PF08448">
    <property type="entry name" value="PAS_4"/>
    <property type="match status" value="1"/>
</dbReference>
<dbReference type="InterPro" id="IPR013656">
    <property type="entry name" value="PAS_4"/>
</dbReference>
<feature type="domain" description="Histidine kinase" evidence="11">
    <location>
        <begin position="1032"/>
        <end position="1250"/>
    </location>
</feature>
<feature type="coiled-coil region" evidence="10">
    <location>
        <begin position="998"/>
        <end position="1025"/>
    </location>
</feature>
<keyword evidence="6 15" id="KW-0418">Kinase</keyword>
<evidence type="ECO:0000256" key="5">
    <source>
        <dbReference type="ARBA" id="ARBA00022741"/>
    </source>
</evidence>
<dbReference type="CDD" id="cd00130">
    <property type="entry name" value="PAS"/>
    <property type="match status" value="1"/>
</dbReference>
<dbReference type="InterPro" id="IPR003661">
    <property type="entry name" value="HisK_dim/P_dom"/>
</dbReference>
<evidence type="ECO:0000256" key="2">
    <source>
        <dbReference type="ARBA" id="ARBA00012438"/>
    </source>
</evidence>
<keyword evidence="4" id="KW-0808">Transferase</keyword>
<dbReference type="PRINTS" id="PR00344">
    <property type="entry name" value="BCTRLSENSOR"/>
</dbReference>
<dbReference type="InterPro" id="IPR001610">
    <property type="entry name" value="PAC"/>
</dbReference>
<dbReference type="SMART" id="SM00448">
    <property type="entry name" value="REC"/>
    <property type="match status" value="1"/>
</dbReference>
<dbReference type="PROSITE" id="PS50113">
    <property type="entry name" value="PAC"/>
    <property type="match status" value="2"/>
</dbReference>
<evidence type="ECO:0000256" key="8">
    <source>
        <dbReference type="ARBA" id="ARBA00023012"/>
    </source>
</evidence>
<dbReference type="RefSeq" id="WP_089910321.1">
    <property type="nucleotide sequence ID" value="NZ_FOBB01000002.1"/>
</dbReference>
<sequence length="1270" mass="142490">MNTNVSVIPEFLAGGGEMGARIREYDWAATPLGPVDTWPQSLRTCIRIMLTSRQPIWIGWGKELIKFYNDPYKAIVGGKHPWALGSPASVVWKDIWKDIEPMLRQVMQEDEGTYVESQLLIMERNGYAEETYYTFSYTPIPGDDGGTAGMICANVDNTDRIISERQLKTLTQLGKRLAGLQASRDVIQQTIYTLEENPQDFPFALFYTVSDNRATLVNATELGDAAPQVPAEIDLDGPGLGALLQRAALLRQPQILEGLEAIMGAMPMGSWTIRPTKAVILPIVSATVKEPYGFLVAGFNPYRLPDEKYMGFCSLIMDQIMSGFADVHLLEEERKRTAALAEIDRAKTAFFSNISHEFRTPLTLLLGPIEEALQNPAIDTDLKAQLDIAYRNALRMQKLVNTLLEFSRIEAERVDGKFTRVDICRLTVDLASTFRSAVEKAGMALNIECSYTEAEVYVDVEMWEKIVLNLLSNAFKYTNQGHIDVRVQVADEQVLLSVTDTGIGIAADQLNKIFDRFHRVENIQGRSQEGTGIGLAMVKELVKIHKGNISVSSHPGAGSTFTVVIPTGKAHLEDGRIEENDPDTIISKQADAFLQEALKWLPEAPQYEAATNDASDPALYKVLLADDNADMREYVQRLLAHQFRVITAVNGEDAFSKMLQYKPDLLLSDIMMPKLDGFGLLQQVRNHPDTRHIPVIFLSARAGEESKVEGLDAGADDYLVKPFSARELLARVEANIKIAKSRIAAENNVRNMIMQSPIPMVLLRGDTFSIEIVNEKALELWGRDHENAINKPLLEVLPELDKQGFGQILHEVYTSGVPYHGNEIPLELMRFGKPEQLYLNFIYTPLRDAHNVVTGIIAVGVDVSEQVIARRAVEQNEQELTELANAMPQLVWVAGPKGETVYINNRLSQFAGERNLQYGDGYWGWVALTHPQDLAPTETAWQKAIATGSVFQFEHRMLMKDGSYRWHLSRGIPQKDDNGQTLKWFGTTTDIHTAREYAALLEQEVKNRTHELQELNIALQRSNEDLQQFAHVASHDLKEPVRKIKTFSNRLQYEYGDLLPEKGKTFLDKVQRATERIFSMIEGVLSYSTLNAAEQEIEKVDLNKTLADIEEDLEVSIQQKRARIVRSELPVVEGASILIYQLFYNLINNSLKFARTDELPVIHITCSTLQEGGQDYVEVAITDNGIGFEQEYAKRIFDTFTRLNAKDKFEGTGLGLALCKKIVERHHGSITATGIRDEGAVFTILLPLIQIQRPFKADSNGSNENLFTNR</sequence>
<organism evidence="15 16">
    <name type="scientific">Chitinophaga rupis</name>
    <dbReference type="NCBI Taxonomy" id="573321"/>
    <lineage>
        <taxon>Bacteria</taxon>
        <taxon>Pseudomonadati</taxon>
        <taxon>Bacteroidota</taxon>
        <taxon>Chitinophagia</taxon>
        <taxon>Chitinophagales</taxon>
        <taxon>Chitinophagaceae</taxon>
        <taxon>Chitinophaga</taxon>
    </lineage>
</organism>
<dbReference type="SUPFAM" id="SSF55785">
    <property type="entry name" value="PYP-like sensor domain (PAS domain)"/>
    <property type="match status" value="2"/>
</dbReference>
<evidence type="ECO:0000259" key="11">
    <source>
        <dbReference type="PROSITE" id="PS50109"/>
    </source>
</evidence>
<dbReference type="SMART" id="SM00387">
    <property type="entry name" value="HATPase_c"/>
    <property type="match status" value="2"/>
</dbReference>
<dbReference type="EMBL" id="FOBB01000002">
    <property type="protein sequence ID" value="SEL60549.1"/>
    <property type="molecule type" value="Genomic_DNA"/>
</dbReference>
<dbReference type="InterPro" id="IPR011006">
    <property type="entry name" value="CheY-like_superfamily"/>
</dbReference>
<dbReference type="Gene3D" id="1.10.287.130">
    <property type="match status" value="2"/>
</dbReference>
<dbReference type="GO" id="GO:0000155">
    <property type="term" value="F:phosphorelay sensor kinase activity"/>
    <property type="evidence" value="ECO:0007669"/>
    <property type="project" value="InterPro"/>
</dbReference>
<evidence type="ECO:0000256" key="10">
    <source>
        <dbReference type="SAM" id="Coils"/>
    </source>
</evidence>
<dbReference type="InterPro" id="IPR013655">
    <property type="entry name" value="PAS_fold_3"/>
</dbReference>
<feature type="domain" description="Histidine kinase" evidence="11">
    <location>
        <begin position="353"/>
        <end position="569"/>
    </location>
</feature>
<dbReference type="PANTHER" id="PTHR43547:SF2">
    <property type="entry name" value="HYBRID SIGNAL TRANSDUCTION HISTIDINE KINASE C"/>
    <property type="match status" value="1"/>
</dbReference>
<keyword evidence="5" id="KW-0547">Nucleotide-binding</keyword>
<dbReference type="SMART" id="SM00086">
    <property type="entry name" value="PAC"/>
    <property type="match status" value="3"/>
</dbReference>
<dbReference type="PROSITE" id="PS50110">
    <property type="entry name" value="RESPONSE_REGULATORY"/>
    <property type="match status" value="1"/>
</dbReference>
<dbReference type="FunFam" id="3.30.565.10:FF:000006">
    <property type="entry name" value="Sensor histidine kinase WalK"/>
    <property type="match status" value="1"/>
</dbReference>
<evidence type="ECO:0000256" key="4">
    <source>
        <dbReference type="ARBA" id="ARBA00022679"/>
    </source>
</evidence>
<dbReference type="CDD" id="cd16922">
    <property type="entry name" value="HATPase_EvgS-ArcB-TorS-like"/>
    <property type="match status" value="1"/>
</dbReference>
<dbReference type="CDD" id="cd17574">
    <property type="entry name" value="REC_OmpR"/>
    <property type="match status" value="1"/>
</dbReference>
<dbReference type="FunFam" id="1.10.287.130:FF:000045">
    <property type="entry name" value="Two-component system sensor histidine kinase/response regulator"/>
    <property type="match status" value="1"/>
</dbReference>
<dbReference type="InterPro" id="IPR004358">
    <property type="entry name" value="Sig_transdc_His_kin-like_C"/>
</dbReference>
<feature type="modified residue" description="4-aspartylphosphate" evidence="9">
    <location>
        <position position="669"/>
    </location>
</feature>
<dbReference type="InterPro" id="IPR005467">
    <property type="entry name" value="His_kinase_dom"/>
</dbReference>
<dbReference type="Proteomes" id="UP000198984">
    <property type="component" value="Unassembled WGS sequence"/>
</dbReference>
<dbReference type="SMART" id="SM00388">
    <property type="entry name" value="HisKA"/>
    <property type="match status" value="2"/>
</dbReference>
<dbReference type="SUPFAM" id="SSF55874">
    <property type="entry name" value="ATPase domain of HSP90 chaperone/DNA topoisomerase II/histidine kinase"/>
    <property type="match status" value="2"/>
</dbReference>
<dbReference type="Pfam" id="PF00512">
    <property type="entry name" value="HisKA"/>
    <property type="match status" value="2"/>
</dbReference>
<accession>A0A1H7RKG3</accession>
<dbReference type="Pfam" id="PF00072">
    <property type="entry name" value="Response_reg"/>
    <property type="match status" value="1"/>
</dbReference>
<feature type="domain" description="PAS" evidence="13">
    <location>
        <begin position="876"/>
        <end position="948"/>
    </location>
</feature>
<dbReference type="STRING" id="573321.SAMN04488505_102661"/>
<dbReference type="SMART" id="SM00091">
    <property type="entry name" value="PAS"/>
    <property type="match status" value="2"/>
</dbReference>
<dbReference type="Gene3D" id="3.40.50.2300">
    <property type="match status" value="1"/>
</dbReference>
<feature type="domain" description="PAC" evidence="14">
    <location>
        <begin position="822"/>
        <end position="875"/>
    </location>
</feature>
<evidence type="ECO:0000256" key="3">
    <source>
        <dbReference type="ARBA" id="ARBA00022553"/>
    </source>
</evidence>
<dbReference type="InterPro" id="IPR003594">
    <property type="entry name" value="HATPase_dom"/>
</dbReference>
<keyword evidence="3 9" id="KW-0597">Phosphoprotein</keyword>
<dbReference type="Gene3D" id="3.30.450.20">
    <property type="entry name" value="PAS domain"/>
    <property type="match status" value="3"/>
</dbReference>
<dbReference type="InterPro" id="IPR000700">
    <property type="entry name" value="PAS-assoc_C"/>
</dbReference>
<dbReference type="InterPro" id="IPR036097">
    <property type="entry name" value="HisK_dim/P_sf"/>
</dbReference>
<dbReference type="EC" id="2.7.13.3" evidence="2"/>
<dbReference type="InterPro" id="IPR001789">
    <property type="entry name" value="Sig_transdc_resp-reg_receiver"/>
</dbReference>
<evidence type="ECO:0000259" key="13">
    <source>
        <dbReference type="PROSITE" id="PS50112"/>
    </source>
</evidence>
<dbReference type="PROSITE" id="PS50112">
    <property type="entry name" value="PAS"/>
    <property type="match status" value="1"/>
</dbReference>
<reference evidence="15 16" key="1">
    <citation type="submission" date="2016-10" db="EMBL/GenBank/DDBJ databases">
        <authorList>
            <person name="de Groot N.N."/>
        </authorList>
    </citation>
    <scope>NUCLEOTIDE SEQUENCE [LARGE SCALE GENOMIC DNA]</scope>
    <source>
        <strain evidence="15 16">DSM 21039</strain>
    </source>
</reference>
<evidence type="ECO:0000259" key="14">
    <source>
        <dbReference type="PROSITE" id="PS50113"/>
    </source>
</evidence>
<keyword evidence="16" id="KW-1185">Reference proteome</keyword>
<dbReference type="AlphaFoldDB" id="A0A1H7RKG3"/>
<dbReference type="Pfam" id="PF08447">
    <property type="entry name" value="PAS_3"/>
    <property type="match status" value="1"/>
</dbReference>
<dbReference type="InterPro" id="IPR036890">
    <property type="entry name" value="HATPase_C_sf"/>
</dbReference>
<evidence type="ECO:0000256" key="6">
    <source>
        <dbReference type="ARBA" id="ARBA00022777"/>
    </source>
</evidence>
<feature type="domain" description="PAC" evidence="14">
    <location>
        <begin position="951"/>
        <end position="1003"/>
    </location>
</feature>
<protein>
    <recommendedName>
        <fullName evidence="2">histidine kinase</fullName>
        <ecNumber evidence="2">2.7.13.3</ecNumber>
    </recommendedName>
</protein>
<evidence type="ECO:0000256" key="9">
    <source>
        <dbReference type="PROSITE-ProRule" id="PRU00169"/>
    </source>
</evidence>
<dbReference type="FunFam" id="3.30.565.10:FF:000037">
    <property type="entry name" value="Hybrid sensor histidine kinase/response regulator"/>
    <property type="match status" value="1"/>
</dbReference>
<gene>
    <name evidence="15" type="ORF">SAMN04488505_102661</name>
</gene>
<keyword evidence="7" id="KW-0067">ATP-binding</keyword>
<dbReference type="Gene3D" id="3.30.565.10">
    <property type="entry name" value="Histidine kinase-like ATPase, C-terminal domain"/>
    <property type="match status" value="2"/>
</dbReference>
<dbReference type="InterPro" id="IPR035965">
    <property type="entry name" value="PAS-like_dom_sf"/>
</dbReference>
<name>A0A1H7RKG3_9BACT</name>